<dbReference type="InterPro" id="IPR050438">
    <property type="entry name" value="LMW_PTPase"/>
</dbReference>
<dbReference type="EC" id="3.1.3.48" evidence="2"/>
<evidence type="ECO:0000313" key="7">
    <source>
        <dbReference type="EMBL" id="KMQ74619.1"/>
    </source>
</evidence>
<evidence type="ECO:0000256" key="2">
    <source>
        <dbReference type="ARBA" id="ARBA00013064"/>
    </source>
</evidence>
<feature type="active site" description="Nucleophile" evidence="5">
    <location>
        <position position="49"/>
    </location>
</feature>
<dbReference type="RefSeq" id="WP_048494803.1">
    <property type="nucleotide sequence ID" value="NZ_LFBU01000001.1"/>
</dbReference>
<accession>A0A0J7J9H6</accession>
<protein>
    <recommendedName>
        <fullName evidence="2">protein-tyrosine-phosphatase</fullName>
        <ecNumber evidence="2">3.1.3.48</ecNumber>
    </recommendedName>
</protein>
<dbReference type="PANTHER" id="PTHR11717">
    <property type="entry name" value="LOW MOLECULAR WEIGHT PROTEIN TYROSINE PHOSPHATASE"/>
    <property type="match status" value="1"/>
</dbReference>
<evidence type="ECO:0000256" key="3">
    <source>
        <dbReference type="ARBA" id="ARBA00022801"/>
    </source>
</evidence>
<feature type="domain" description="Phosphotyrosine protein phosphatase I" evidence="6">
    <location>
        <begin position="43"/>
        <end position="165"/>
    </location>
</feature>
<keyword evidence="3 7" id="KW-0378">Hydrolase</keyword>
<reference evidence="7 8" key="1">
    <citation type="submission" date="2015-06" db="EMBL/GenBank/DDBJ databases">
        <title>Marinobacter subterrani, a genetically tractable neutrophilic iron-oxidizing strain isolated from the Soudan Iron Mine.</title>
        <authorList>
            <person name="Bonis B.M."/>
            <person name="Gralnick J.A."/>
        </authorList>
    </citation>
    <scope>NUCLEOTIDE SEQUENCE [LARGE SCALE GENOMIC DNA]</scope>
    <source>
        <strain evidence="7 8">JG233</strain>
    </source>
</reference>
<dbReference type="Gene3D" id="3.40.50.2300">
    <property type="match status" value="1"/>
</dbReference>
<evidence type="ECO:0000256" key="1">
    <source>
        <dbReference type="ARBA" id="ARBA00011063"/>
    </source>
</evidence>
<name>A0A0J7J9H6_9GAMM</name>
<dbReference type="AlphaFoldDB" id="A0A0J7J9H6"/>
<feature type="active site" description="Proton donor" evidence="5">
    <location>
        <position position="154"/>
    </location>
</feature>
<dbReference type="PATRIC" id="fig|1658765.3.peg.799"/>
<dbReference type="EMBL" id="LFBU01000001">
    <property type="protein sequence ID" value="KMQ74619.1"/>
    <property type="molecule type" value="Genomic_DNA"/>
</dbReference>
<keyword evidence="8" id="KW-1185">Reference proteome</keyword>
<dbReference type="InterPro" id="IPR023485">
    <property type="entry name" value="Ptyr_pPase"/>
</dbReference>
<dbReference type="InterPro" id="IPR017867">
    <property type="entry name" value="Tyr_phospatase_low_mol_wt"/>
</dbReference>
<dbReference type="SUPFAM" id="SSF52788">
    <property type="entry name" value="Phosphotyrosine protein phosphatases I"/>
    <property type="match status" value="1"/>
</dbReference>
<evidence type="ECO:0000256" key="4">
    <source>
        <dbReference type="ARBA" id="ARBA00022912"/>
    </source>
</evidence>
<dbReference type="PRINTS" id="PR00719">
    <property type="entry name" value="LMWPTPASE"/>
</dbReference>
<dbReference type="Proteomes" id="UP000036102">
    <property type="component" value="Unassembled WGS sequence"/>
</dbReference>
<dbReference type="SMART" id="SM00226">
    <property type="entry name" value="LMWPc"/>
    <property type="match status" value="1"/>
</dbReference>
<comment type="similarity">
    <text evidence="1">Belongs to the low molecular weight phosphotyrosine protein phosphatase family.</text>
</comment>
<proteinExistence type="inferred from homology"/>
<dbReference type="STRING" id="1658765.Msub_10805"/>
<evidence type="ECO:0000256" key="5">
    <source>
        <dbReference type="PIRSR" id="PIRSR617867-1"/>
    </source>
</evidence>
<dbReference type="InterPro" id="IPR036196">
    <property type="entry name" value="Ptyr_pPase_sf"/>
</dbReference>
<dbReference type="GO" id="GO:0004725">
    <property type="term" value="F:protein tyrosine phosphatase activity"/>
    <property type="evidence" value="ECO:0007669"/>
    <property type="project" value="UniProtKB-EC"/>
</dbReference>
<comment type="caution">
    <text evidence="7">The sequence shown here is derived from an EMBL/GenBank/DDBJ whole genome shotgun (WGS) entry which is preliminary data.</text>
</comment>
<feature type="active site" evidence="5">
    <location>
        <position position="55"/>
    </location>
</feature>
<sequence>MGQWVYERFGSKKGFVRFFYHRALALSGAYRKYSCDTGSIASRRTVFICSGNICRSPLAEVYARSLGMEAASCGLNCGDAYPADPRAREFALGQGLSLENHKTINVRDFEFRDSDLIVVMEPSHLYQFEKKVGKGYSMVLAGSYCRNPISYIHDPFNCCPVFFTRCESKVMECVRGLYA</sequence>
<evidence type="ECO:0000313" key="8">
    <source>
        <dbReference type="Proteomes" id="UP000036102"/>
    </source>
</evidence>
<gene>
    <name evidence="7" type="ORF">Msub_10805</name>
</gene>
<organism evidence="7 8">
    <name type="scientific">Marinobacter subterrani</name>
    <dbReference type="NCBI Taxonomy" id="1658765"/>
    <lineage>
        <taxon>Bacteria</taxon>
        <taxon>Pseudomonadati</taxon>
        <taxon>Pseudomonadota</taxon>
        <taxon>Gammaproteobacteria</taxon>
        <taxon>Pseudomonadales</taxon>
        <taxon>Marinobacteraceae</taxon>
        <taxon>Marinobacter</taxon>
    </lineage>
</organism>
<dbReference type="OrthoDB" id="9784339at2"/>
<keyword evidence="4" id="KW-0904">Protein phosphatase</keyword>
<dbReference type="PANTHER" id="PTHR11717:SF7">
    <property type="entry name" value="LOW MOLECULAR WEIGHT PHOSPHOTYROSINE PROTEIN PHOSPHATASE"/>
    <property type="match status" value="1"/>
</dbReference>
<evidence type="ECO:0000259" key="6">
    <source>
        <dbReference type="SMART" id="SM00226"/>
    </source>
</evidence>
<dbReference type="Pfam" id="PF01451">
    <property type="entry name" value="LMWPc"/>
    <property type="match status" value="1"/>
</dbReference>